<dbReference type="Proteomes" id="UP000226413">
    <property type="component" value="Segment"/>
</dbReference>
<proteinExistence type="predicted"/>
<evidence type="ECO:0000313" key="2">
    <source>
        <dbReference type="Proteomes" id="UP000226413"/>
    </source>
</evidence>
<gene>
    <name evidence="1" type="ORF">POA1180_23</name>
</gene>
<dbReference type="InterPro" id="IPR006498">
    <property type="entry name" value="Tail_tube"/>
</dbReference>
<sequence>MTLRIIRGFTLYVNDNTNLALDIETMKLPTLEENTEEFQPGGSDMAINITGLGVKAFTMPFKIKSHTPETIGLFGGAPGIRYPFTGRKLVVSEEDGKEHEHAIDVQGRLSKVEGEEMSGGKATGYDHEINGIWTYTEYWDNQIMHRFSFKKGGWDIWNFQPYNTARRRILFG</sequence>
<accession>A0A219VHB2</accession>
<protein>
    <submittedName>
        <fullName evidence="1">Tail tube protein</fullName>
    </submittedName>
</protein>
<dbReference type="Pfam" id="PF04985">
    <property type="entry name" value="Phage_tube"/>
    <property type="match status" value="1"/>
</dbReference>
<reference evidence="1 2" key="1">
    <citation type="journal article" date="2017" name="Front. Microbiol.">
        <title>Prevalence, Host Range, and Comparative Genomic Analysis of Temperate Ochrobactrum Phages.</title>
        <authorList>
            <person name="Jackel C."/>
            <person name="Hertwig S."/>
            <person name="Scholz H.C."/>
            <person name="Nockler K."/>
            <person name="Reetz J."/>
            <person name="Hammerl J.A."/>
        </authorList>
    </citation>
    <scope>NUCLEOTIDE SEQUENCE [LARGE SCALE GENOMIC DNA]</scope>
</reference>
<evidence type="ECO:0000313" key="1">
    <source>
        <dbReference type="EMBL" id="AOT25331.1"/>
    </source>
</evidence>
<organism evidence="1 2">
    <name type="scientific">Ochrobactrum phage POA1180</name>
    <dbReference type="NCBI Taxonomy" id="1897640"/>
    <lineage>
        <taxon>Viruses</taxon>
        <taxon>Duplodnaviria</taxon>
        <taxon>Heunggongvirae</taxon>
        <taxon>Uroviricota</taxon>
        <taxon>Caudoviricetes</taxon>
        <taxon>Abaiavirus</taxon>
        <taxon>Abaiavirus POA1180</taxon>
    </lineage>
</organism>
<name>A0A219VHB2_9CAUD</name>
<dbReference type="EMBL" id="KX669658">
    <property type="protein sequence ID" value="AOT25331.1"/>
    <property type="molecule type" value="Genomic_DNA"/>
</dbReference>
<keyword evidence="2" id="KW-1185">Reference proteome</keyword>